<evidence type="ECO:0000256" key="1">
    <source>
        <dbReference type="SAM" id="Phobius"/>
    </source>
</evidence>
<sequence length="174" mass="18473">MAFCEKCGEKIEENARFCSGCGSPIEQSGRQALGGFKENVQVQIQSLIKQNSGVSRDEKVFFSAEEAQAGKWMSVLAYFGILVLIPLLAGKNNKFVRFHVNQGLVLLGAIALSSVAGMLLPVFGSVSIVLMILLGLVLALVSLLVGILSIIGIINAIQGRAKAIPVFGGIQILK</sequence>
<dbReference type="Proteomes" id="UP001299608">
    <property type="component" value="Unassembled WGS sequence"/>
</dbReference>
<protein>
    <submittedName>
        <fullName evidence="3">Zinc-ribbon domain-containing protein</fullName>
    </submittedName>
</protein>
<accession>A0AAW5BUB2</accession>
<dbReference type="RefSeq" id="WP_227809650.1">
    <property type="nucleotide sequence ID" value="NZ_JAKNGE010000025.1"/>
</dbReference>
<dbReference type="AlphaFoldDB" id="A0AAW5BUB2"/>
<dbReference type="Pfam" id="PF13240">
    <property type="entry name" value="Zn_Ribbon_1"/>
    <property type="match status" value="1"/>
</dbReference>
<dbReference type="InterPro" id="IPR026870">
    <property type="entry name" value="Zinc_ribbon_dom"/>
</dbReference>
<evidence type="ECO:0000259" key="2">
    <source>
        <dbReference type="Pfam" id="PF13240"/>
    </source>
</evidence>
<reference evidence="3" key="1">
    <citation type="submission" date="2022-01" db="EMBL/GenBank/DDBJ databases">
        <title>Collection of gut derived symbiotic bacterial strains cultured from healthy donors.</title>
        <authorList>
            <person name="Lin H."/>
            <person name="Kohout C."/>
            <person name="Waligurski E."/>
            <person name="Pamer E.G."/>
        </authorList>
    </citation>
    <scope>NUCLEOTIDE SEQUENCE</scope>
    <source>
        <strain evidence="3">DFI.6.55</strain>
    </source>
</reference>
<organism evidence="3 4">
    <name type="scientific">Enterocloster aldenensis</name>
    <dbReference type="NCBI Taxonomy" id="358742"/>
    <lineage>
        <taxon>Bacteria</taxon>
        <taxon>Bacillati</taxon>
        <taxon>Bacillota</taxon>
        <taxon>Clostridia</taxon>
        <taxon>Lachnospirales</taxon>
        <taxon>Lachnospiraceae</taxon>
        <taxon>Enterocloster</taxon>
    </lineage>
</organism>
<keyword evidence="1" id="KW-0812">Transmembrane</keyword>
<evidence type="ECO:0000313" key="3">
    <source>
        <dbReference type="EMBL" id="MCG4747472.1"/>
    </source>
</evidence>
<dbReference type="EMBL" id="JAKNGE010000025">
    <property type="protein sequence ID" value="MCG4747472.1"/>
    <property type="molecule type" value="Genomic_DNA"/>
</dbReference>
<evidence type="ECO:0000313" key="4">
    <source>
        <dbReference type="Proteomes" id="UP001299608"/>
    </source>
</evidence>
<feature type="transmembrane region" description="Helical" evidence="1">
    <location>
        <begin position="128"/>
        <end position="154"/>
    </location>
</feature>
<feature type="transmembrane region" description="Helical" evidence="1">
    <location>
        <begin position="102"/>
        <end position="122"/>
    </location>
</feature>
<name>A0AAW5BUB2_9FIRM</name>
<keyword evidence="1" id="KW-0472">Membrane</keyword>
<comment type="caution">
    <text evidence="3">The sequence shown here is derived from an EMBL/GenBank/DDBJ whole genome shotgun (WGS) entry which is preliminary data.</text>
</comment>
<keyword evidence="1" id="KW-1133">Transmembrane helix</keyword>
<feature type="transmembrane region" description="Helical" evidence="1">
    <location>
        <begin position="72"/>
        <end position="90"/>
    </location>
</feature>
<feature type="domain" description="Zinc-ribbon" evidence="2">
    <location>
        <begin position="3"/>
        <end position="25"/>
    </location>
</feature>
<proteinExistence type="predicted"/>
<gene>
    <name evidence="3" type="ORF">L0N08_18760</name>
</gene>